<dbReference type="Proteomes" id="UP000078090">
    <property type="component" value="Unassembled WGS sequence"/>
</dbReference>
<keyword evidence="3 6" id="KW-0812">Transmembrane</keyword>
<dbReference type="SUPFAM" id="SSF55073">
    <property type="entry name" value="Nucleotide cyclase"/>
    <property type="match status" value="1"/>
</dbReference>
<evidence type="ECO:0000256" key="1">
    <source>
        <dbReference type="ARBA" id="ARBA00001946"/>
    </source>
</evidence>
<organism evidence="11 12">
    <name type="scientific">Methylomonas methanica</name>
    <dbReference type="NCBI Taxonomy" id="421"/>
    <lineage>
        <taxon>Bacteria</taxon>
        <taxon>Pseudomonadati</taxon>
        <taxon>Pseudomonadota</taxon>
        <taxon>Gammaproteobacteria</taxon>
        <taxon>Methylococcales</taxon>
        <taxon>Methylococcaceae</taxon>
        <taxon>Methylomonas</taxon>
    </lineage>
</organism>
<dbReference type="PROSITE" id="PS50112">
    <property type="entry name" value="PAS"/>
    <property type="match status" value="2"/>
</dbReference>
<dbReference type="SMART" id="SM00091">
    <property type="entry name" value="PAS"/>
    <property type="match status" value="2"/>
</dbReference>
<evidence type="ECO:0000259" key="8">
    <source>
        <dbReference type="PROSITE" id="PS50113"/>
    </source>
</evidence>
<dbReference type="FunFam" id="3.30.70.270:FF:000001">
    <property type="entry name" value="Diguanylate cyclase domain protein"/>
    <property type="match status" value="1"/>
</dbReference>
<protein>
    <recommendedName>
        <fullName evidence="13">PAS domain S-box-containing protein/diguanylate cyclase (GGDEF)-like protein</fullName>
    </recommendedName>
</protein>
<dbReference type="SMART" id="SM00086">
    <property type="entry name" value="PAC"/>
    <property type="match status" value="2"/>
</dbReference>
<dbReference type="InterPro" id="IPR001610">
    <property type="entry name" value="PAC"/>
</dbReference>
<evidence type="ECO:0000256" key="6">
    <source>
        <dbReference type="SAM" id="Phobius"/>
    </source>
</evidence>
<evidence type="ECO:0000256" key="4">
    <source>
        <dbReference type="ARBA" id="ARBA00022989"/>
    </source>
</evidence>
<dbReference type="AlphaFoldDB" id="A0A177MHR5"/>
<keyword evidence="5 6" id="KW-0472">Membrane</keyword>
<dbReference type="Gene3D" id="3.30.70.270">
    <property type="match status" value="1"/>
</dbReference>
<evidence type="ECO:0000256" key="2">
    <source>
        <dbReference type="ARBA" id="ARBA00004370"/>
    </source>
</evidence>
<dbReference type="Gene3D" id="3.30.450.20">
    <property type="entry name" value="PAS domain"/>
    <property type="match status" value="2"/>
</dbReference>
<dbReference type="Pfam" id="PF13426">
    <property type="entry name" value="PAS_9"/>
    <property type="match status" value="1"/>
</dbReference>
<feature type="transmembrane region" description="Helical" evidence="6">
    <location>
        <begin position="17"/>
        <end position="35"/>
    </location>
</feature>
<dbReference type="SUPFAM" id="SSF55785">
    <property type="entry name" value="PYP-like sensor domain (PAS domain)"/>
    <property type="match status" value="2"/>
</dbReference>
<evidence type="ECO:0000259" key="7">
    <source>
        <dbReference type="PROSITE" id="PS50112"/>
    </source>
</evidence>
<dbReference type="Pfam" id="PF00990">
    <property type="entry name" value="GGDEF"/>
    <property type="match status" value="1"/>
</dbReference>
<dbReference type="CDD" id="cd00130">
    <property type="entry name" value="PAS"/>
    <property type="match status" value="2"/>
</dbReference>
<dbReference type="InterPro" id="IPR035965">
    <property type="entry name" value="PAS-like_dom_sf"/>
</dbReference>
<dbReference type="PROSITE" id="PS50839">
    <property type="entry name" value="CHASE"/>
    <property type="match status" value="1"/>
</dbReference>
<name>A0A177MHR5_METMH</name>
<evidence type="ECO:0000259" key="9">
    <source>
        <dbReference type="PROSITE" id="PS50839"/>
    </source>
</evidence>
<dbReference type="PANTHER" id="PTHR44757">
    <property type="entry name" value="DIGUANYLATE CYCLASE DGCP"/>
    <property type="match status" value="1"/>
</dbReference>
<dbReference type="NCBIfam" id="TIGR00254">
    <property type="entry name" value="GGDEF"/>
    <property type="match status" value="1"/>
</dbReference>
<evidence type="ECO:0000259" key="10">
    <source>
        <dbReference type="PROSITE" id="PS50887"/>
    </source>
</evidence>
<dbReference type="InterPro" id="IPR000014">
    <property type="entry name" value="PAS"/>
</dbReference>
<dbReference type="InterPro" id="IPR006189">
    <property type="entry name" value="CHASE_dom"/>
</dbReference>
<feature type="domain" description="GGDEF" evidence="10">
    <location>
        <begin position="639"/>
        <end position="772"/>
    </location>
</feature>
<evidence type="ECO:0000313" key="11">
    <source>
        <dbReference type="EMBL" id="OAI05348.1"/>
    </source>
</evidence>
<proteinExistence type="predicted"/>
<feature type="transmembrane region" description="Helical" evidence="6">
    <location>
        <begin position="322"/>
        <end position="343"/>
    </location>
</feature>
<feature type="domain" description="PAS" evidence="7">
    <location>
        <begin position="482"/>
        <end position="528"/>
    </location>
</feature>
<dbReference type="CDD" id="cd01949">
    <property type="entry name" value="GGDEF"/>
    <property type="match status" value="1"/>
</dbReference>
<dbReference type="InterPro" id="IPR000700">
    <property type="entry name" value="PAS-assoc_C"/>
</dbReference>
<evidence type="ECO:0008006" key="13">
    <source>
        <dbReference type="Google" id="ProtNLM"/>
    </source>
</evidence>
<evidence type="ECO:0000256" key="5">
    <source>
        <dbReference type="ARBA" id="ARBA00023136"/>
    </source>
</evidence>
<dbReference type="GO" id="GO:0006355">
    <property type="term" value="P:regulation of DNA-templated transcription"/>
    <property type="evidence" value="ECO:0007669"/>
    <property type="project" value="InterPro"/>
</dbReference>
<dbReference type="Pfam" id="PF00989">
    <property type="entry name" value="PAS"/>
    <property type="match status" value="1"/>
</dbReference>
<dbReference type="PANTHER" id="PTHR44757:SF2">
    <property type="entry name" value="BIOFILM ARCHITECTURE MAINTENANCE PROTEIN MBAA"/>
    <property type="match status" value="1"/>
</dbReference>
<dbReference type="SMART" id="SM00267">
    <property type="entry name" value="GGDEF"/>
    <property type="match status" value="1"/>
</dbReference>
<keyword evidence="4 6" id="KW-1133">Transmembrane helix</keyword>
<comment type="subcellular location">
    <subcellularLocation>
        <location evidence="2">Membrane</location>
    </subcellularLocation>
</comment>
<comment type="caution">
    <text evidence="11">The sequence shown here is derived from an EMBL/GenBank/DDBJ whole genome shotgun (WGS) entry which is preliminary data.</text>
</comment>
<reference evidence="12" key="1">
    <citation type="submission" date="2016-03" db="EMBL/GenBank/DDBJ databases">
        <authorList>
            <person name="Heylen K."/>
            <person name="De Vos P."/>
            <person name="Vekeman B."/>
        </authorList>
    </citation>
    <scope>NUCLEOTIDE SEQUENCE [LARGE SCALE GENOMIC DNA]</scope>
    <source>
        <strain evidence="12">R-45363</strain>
    </source>
</reference>
<feature type="domain" description="CHASE" evidence="9">
    <location>
        <begin position="81"/>
        <end position="305"/>
    </location>
</feature>
<dbReference type="GO" id="GO:0016020">
    <property type="term" value="C:membrane"/>
    <property type="evidence" value="ECO:0007669"/>
    <property type="project" value="UniProtKB-SubCell"/>
</dbReference>
<dbReference type="Gene3D" id="3.30.450.350">
    <property type="entry name" value="CHASE domain"/>
    <property type="match status" value="1"/>
</dbReference>
<dbReference type="Pfam" id="PF03924">
    <property type="entry name" value="CHASE"/>
    <property type="match status" value="1"/>
</dbReference>
<sequence>MISSPAQQKLLARYRHYYPALLMLLVSLSALFLAWQDLNWRYQQRLQEYFDFETQRLTSDISKRMALHGQTLRSAAGLFAASQEVTREDWRAFIEMLELDRSHPGVQGVGYAVRIPAGQLEQHIADIRRQGFPDYVVNPLEPRAEYSSIIYLEPFSGRNLRAFGYDMYSEPIRRRAMERSRDHGELAYTGKVVLIQETNADLQAGMLAYFPVYRNGSIPQTTEQRRSALLGWVYIPYRMNDLLKAILGQDLLALRLEIFDQDDLSADGLLYDSQTSLVPAAFRTQATAMTRRQRLDLGGHFWTLRYSAMPAFSKTAKFEPPWVEVLVLVLISFLLFFITWAYINARRNAAIAQQLTESLRQSESRFRSLFENSPVAYLAVDRHGSLLDVNPQLCALLDYGRDELIGRKLFEFISPETGQDFQLKLQLLNHYGLLECELSLVTKLGHMLTVILDGRLQGDKARPAVIHCILTNITERKRAEDKLQLAARVFSDAHEGITITDASGNIIDANPTFCAITGYTRDEVIGRNHSILQSGKHDAEFYKDLWQTLQTEGCWQGEIWNRKKSGELYVELLTISAMRNRTGEIMNYVGLFSDITQSKLQQQELERMAHHDPLTQLPNRILFNDRFRQALARCKRDNTLLGVVYMDLDGFKQVNDQFGHEAGDILLIEVASRIKANLREDDTVCRLGGDEFALLMGGLESKAQCEQALQRVHQAISQPYYVGGQTAVIGVSSGITLCPLDMGTPDCLLSHADQAMYLAKQHGRDCYEFFELG</sequence>
<dbReference type="GO" id="GO:0003824">
    <property type="term" value="F:catalytic activity"/>
    <property type="evidence" value="ECO:0007669"/>
    <property type="project" value="UniProtKB-ARBA"/>
</dbReference>
<dbReference type="NCBIfam" id="TIGR00229">
    <property type="entry name" value="sensory_box"/>
    <property type="match status" value="2"/>
</dbReference>
<evidence type="ECO:0000313" key="12">
    <source>
        <dbReference type="Proteomes" id="UP000078090"/>
    </source>
</evidence>
<accession>A0A177MHR5</accession>
<dbReference type="InterPro" id="IPR042240">
    <property type="entry name" value="CHASE_sf"/>
</dbReference>
<dbReference type="InterPro" id="IPR029787">
    <property type="entry name" value="Nucleotide_cyclase"/>
</dbReference>
<dbReference type="InterPro" id="IPR000160">
    <property type="entry name" value="GGDEF_dom"/>
</dbReference>
<dbReference type="PROSITE" id="PS50113">
    <property type="entry name" value="PAC"/>
    <property type="match status" value="1"/>
</dbReference>
<gene>
    <name evidence="11" type="ORF">A1332_13430</name>
</gene>
<dbReference type="InterPro" id="IPR013767">
    <property type="entry name" value="PAS_fold"/>
</dbReference>
<dbReference type="SMART" id="SM01079">
    <property type="entry name" value="CHASE"/>
    <property type="match status" value="1"/>
</dbReference>
<dbReference type="RefSeq" id="WP_064008455.1">
    <property type="nucleotide sequence ID" value="NZ_LUUG01000065.1"/>
</dbReference>
<dbReference type="OrthoDB" id="9812260at2"/>
<feature type="domain" description="PAC" evidence="8">
    <location>
        <begin position="555"/>
        <end position="607"/>
    </location>
</feature>
<dbReference type="GO" id="GO:0007165">
    <property type="term" value="P:signal transduction"/>
    <property type="evidence" value="ECO:0007669"/>
    <property type="project" value="UniProtKB-ARBA"/>
</dbReference>
<feature type="domain" description="PAS" evidence="7">
    <location>
        <begin position="362"/>
        <end position="416"/>
    </location>
</feature>
<dbReference type="PROSITE" id="PS50887">
    <property type="entry name" value="GGDEF"/>
    <property type="match status" value="1"/>
</dbReference>
<dbReference type="InterPro" id="IPR052155">
    <property type="entry name" value="Biofilm_reg_signaling"/>
</dbReference>
<comment type="cofactor">
    <cofactor evidence="1">
        <name>Mg(2+)</name>
        <dbReference type="ChEBI" id="CHEBI:18420"/>
    </cofactor>
</comment>
<dbReference type="InterPro" id="IPR043128">
    <property type="entry name" value="Rev_trsase/Diguanyl_cyclase"/>
</dbReference>
<evidence type="ECO:0000256" key="3">
    <source>
        <dbReference type="ARBA" id="ARBA00022692"/>
    </source>
</evidence>
<dbReference type="EMBL" id="LUUG01000065">
    <property type="protein sequence ID" value="OAI05348.1"/>
    <property type="molecule type" value="Genomic_DNA"/>
</dbReference>